<gene>
    <name evidence="1" type="ORF">UCDDA912_g03567</name>
</gene>
<evidence type="ECO:0000313" key="1">
    <source>
        <dbReference type="EMBL" id="KKY36448.1"/>
    </source>
</evidence>
<dbReference type="STRING" id="1214573.A0A0G2HNE0"/>
<sequence>MASLFCCDSITPYRPQVLSHEPKFVQFMNWTKSTTDVAPPTASVDLGELSPKFAVQLVRQVNFGQLESKRYFVHTESDKFIEVSESDLIQANFQKLNACVTPLPRSYKNYKCDGHNKFFELNLYQKDPVNKHHWRANLARPASEIDM</sequence>
<name>A0A0G2HNE0_9PEZI</name>
<dbReference type="Proteomes" id="UP000034680">
    <property type="component" value="Unassembled WGS sequence"/>
</dbReference>
<reference evidence="1 2" key="1">
    <citation type="submission" date="2015-05" db="EMBL/GenBank/DDBJ databases">
        <title>Distinctive expansion of gene families associated with plant cell wall degradation and secondary metabolism in the genomes of grapevine trunk pathogens.</title>
        <authorList>
            <person name="Lawrence D.P."/>
            <person name="Travadon R."/>
            <person name="Rolshausen P.E."/>
            <person name="Baumgartner K."/>
        </authorList>
    </citation>
    <scope>NUCLEOTIDE SEQUENCE [LARGE SCALE GENOMIC DNA]</scope>
    <source>
        <strain evidence="1">DA912</strain>
    </source>
</reference>
<dbReference type="AlphaFoldDB" id="A0A0G2HNE0"/>
<comment type="caution">
    <text evidence="1">The sequence shown here is derived from an EMBL/GenBank/DDBJ whole genome shotgun (WGS) entry which is preliminary data.</text>
</comment>
<accession>A0A0G2HNE0</accession>
<protein>
    <submittedName>
        <fullName evidence="1">Putative mfs multidrug transporter</fullName>
    </submittedName>
</protein>
<proteinExistence type="predicted"/>
<keyword evidence="2" id="KW-1185">Reference proteome</keyword>
<dbReference type="EMBL" id="LCUC01000119">
    <property type="protein sequence ID" value="KKY36448.1"/>
    <property type="molecule type" value="Genomic_DNA"/>
</dbReference>
<organism evidence="1 2">
    <name type="scientific">Diaporthe ampelina</name>
    <dbReference type="NCBI Taxonomy" id="1214573"/>
    <lineage>
        <taxon>Eukaryota</taxon>
        <taxon>Fungi</taxon>
        <taxon>Dikarya</taxon>
        <taxon>Ascomycota</taxon>
        <taxon>Pezizomycotina</taxon>
        <taxon>Sordariomycetes</taxon>
        <taxon>Sordariomycetidae</taxon>
        <taxon>Diaporthales</taxon>
        <taxon>Diaporthaceae</taxon>
        <taxon>Diaporthe</taxon>
    </lineage>
</organism>
<reference evidence="1 2" key="2">
    <citation type="submission" date="2015-05" db="EMBL/GenBank/DDBJ databases">
        <authorList>
            <person name="Morales-Cruz A."/>
            <person name="Amrine K.C."/>
            <person name="Cantu D."/>
        </authorList>
    </citation>
    <scope>NUCLEOTIDE SEQUENCE [LARGE SCALE GENOMIC DNA]</scope>
    <source>
        <strain evidence="1">DA912</strain>
    </source>
</reference>
<dbReference type="OrthoDB" id="10264507at2759"/>
<evidence type="ECO:0000313" key="2">
    <source>
        <dbReference type="Proteomes" id="UP000034680"/>
    </source>
</evidence>